<dbReference type="InterPro" id="IPR017941">
    <property type="entry name" value="Rieske_2Fe-2S"/>
</dbReference>
<dbReference type="EMBL" id="CP069811">
    <property type="protein sequence ID" value="QRQ91697.1"/>
    <property type="molecule type" value="Genomic_DNA"/>
</dbReference>
<proteinExistence type="predicted"/>
<reference evidence="6 10" key="3">
    <citation type="submission" date="2021-02" db="EMBL/GenBank/DDBJ databases">
        <title>Complete Genome Sequence of Cupriavidus oxalaticus Strain Ox1, a Soil Oxalate-Degrading Species.</title>
        <authorList>
            <person name="Palmieri F."/>
            <person name="Udriet P."/>
            <person name="Deuasquier M."/>
            <person name="Beaudoing E."/>
            <person name="Johnson S.L."/>
            <person name="Davenport K.W."/>
            <person name="Chain P.S."/>
            <person name="Bindschedler S."/>
            <person name="Junier P."/>
        </authorList>
    </citation>
    <scope>NUCLEOTIDE SEQUENCE [LARGE SCALE GENOMIC DNA]</scope>
    <source>
        <strain evidence="6 10">Ox1</strain>
    </source>
</reference>
<dbReference type="GO" id="GO:0051537">
    <property type="term" value="F:2 iron, 2 sulfur cluster binding"/>
    <property type="evidence" value="ECO:0007669"/>
    <property type="project" value="UniProtKB-KW"/>
</dbReference>
<keyword evidence="1" id="KW-0001">2Fe-2S</keyword>
<organism evidence="7 9">
    <name type="scientific">Cupriavidus oxalaticus</name>
    <dbReference type="NCBI Taxonomy" id="96344"/>
    <lineage>
        <taxon>Bacteria</taxon>
        <taxon>Pseudomonadati</taxon>
        <taxon>Pseudomonadota</taxon>
        <taxon>Betaproteobacteria</taxon>
        <taxon>Burkholderiales</taxon>
        <taxon>Burkholderiaceae</taxon>
        <taxon>Cupriavidus</taxon>
    </lineage>
</organism>
<geneLocation type="plasmid" evidence="9">
    <name>co2235_mp</name>
</geneLocation>
<evidence type="ECO:0000256" key="2">
    <source>
        <dbReference type="ARBA" id="ARBA00022723"/>
    </source>
</evidence>
<dbReference type="EMBL" id="OGUS01000004">
    <property type="protein sequence ID" value="SPC05203.1"/>
    <property type="molecule type" value="Genomic_DNA"/>
</dbReference>
<evidence type="ECO:0000313" key="8">
    <source>
        <dbReference type="EMBL" id="SPC17970.1"/>
    </source>
</evidence>
<evidence type="ECO:0000256" key="1">
    <source>
        <dbReference type="ARBA" id="ARBA00022714"/>
    </source>
</evidence>
<keyword evidence="2" id="KW-0479">Metal-binding</keyword>
<sequence>MDTTMLCHLDAVPDGGARVIDRDPGVIVVRRGQQVWAYINRCPHFSIPLDFEPGTICTYDAEVLMCAHHSALFRFTDGVCIDGPCRDAALSPLAVQVIEGRVCLC</sequence>
<evidence type="ECO:0000313" key="10">
    <source>
        <dbReference type="Proteomes" id="UP000623307"/>
    </source>
</evidence>
<dbReference type="PROSITE" id="PS51296">
    <property type="entry name" value="RIESKE"/>
    <property type="match status" value="1"/>
</dbReference>
<dbReference type="RefSeq" id="WP_063239477.1">
    <property type="nucleotide sequence ID" value="NZ_CP069809.1"/>
</dbReference>
<evidence type="ECO:0000313" key="9">
    <source>
        <dbReference type="Proteomes" id="UP000256862"/>
    </source>
</evidence>
<feature type="domain" description="Rieske" evidence="5">
    <location>
        <begin position="4"/>
        <end position="104"/>
    </location>
</feature>
<protein>
    <submittedName>
        <fullName evidence="7">Rieske (2Fe-2S) protein</fullName>
    </submittedName>
    <submittedName>
        <fullName evidence="6">Rieske 2Fe-2S domain-containing protein</fullName>
    </submittedName>
</protein>
<evidence type="ECO:0000313" key="6">
    <source>
        <dbReference type="EMBL" id="QRQ91697.1"/>
    </source>
</evidence>
<dbReference type="Gene3D" id="2.102.10.10">
    <property type="entry name" value="Rieske [2Fe-2S] iron-sulphur domain"/>
    <property type="match status" value="1"/>
</dbReference>
<dbReference type="Proteomes" id="UP000256862">
    <property type="component" value="Plasmid CO2235_mp"/>
</dbReference>
<dbReference type="GeneID" id="303488228"/>
<keyword evidence="3" id="KW-0408">Iron</keyword>
<dbReference type="AlphaFoldDB" id="A0A375GF10"/>
<dbReference type="CDD" id="cd03467">
    <property type="entry name" value="Rieske"/>
    <property type="match status" value="1"/>
</dbReference>
<gene>
    <name evidence="8" type="ORF">CO2235_MP10274</name>
    <name evidence="7" type="ORF">CO2235_U1010157</name>
    <name evidence="6" type="ORF">JTE92_01800</name>
</gene>
<dbReference type="PANTHER" id="PTHR40261">
    <property type="match status" value="1"/>
</dbReference>
<keyword evidence="10" id="KW-1185">Reference proteome</keyword>
<evidence type="ECO:0000259" key="5">
    <source>
        <dbReference type="PROSITE" id="PS51296"/>
    </source>
</evidence>
<dbReference type="InterPro" id="IPR036922">
    <property type="entry name" value="Rieske_2Fe-2S_sf"/>
</dbReference>
<dbReference type="PANTHER" id="PTHR40261:SF1">
    <property type="entry name" value="RIESKE DOMAIN-CONTAINING PROTEIN"/>
    <property type="match status" value="1"/>
</dbReference>
<reference evidence="9" key="2">
    <citation type="submission" date="2018-01" db="EMBL/GenBank/DDBJ databases">
        <authorList>
            <person name="Gaut B.S."/>
            <person name="Morton B.R."/>
            <person name="Clegg M.T."/>
            <person name="Duvall M.R."/>
        </authorList>
    </citation>
    <scope>NUCLEOTIDE SEQUENCE [LARGE SCALE GENOMIC DNA]</scope>
</reference>
<dbReference type="GO" id="GO:0046872">
    <property type="term" value="F:metal ion binding"/>
    <property type="evidence" value="ECO:0007669"/>
    <property type="project" value="UniProtKB-KW"/>
</dbReference>
<evidence type="ECO:0000256" key="3">
    <source>
        <dbReference type="ARBA" id="ARBA00023004"/>
    </source>
</evidence>
<evidence type="ECO:0000256" key="4">
    <source>
        <dbReference type="ARBA" id="ARBA00023014"/>
    </source>
</evidence>
<keyword evidence="4" id="KW-0411">Iron-sulfur</keyword>
<accession>A0A375GF10</accession>
<reference evidence="7 9" key="1">
    <citation type="submission" date="2018-01" db="EMBL/GenBank/DDBJ databases">
        <authorList>
            <person name="Clerissi C."/>
        </authorList>
    </citation>
    <scope>NUCLEOTIDE SEQUENCE</scope>
    <source>
        <strain evidence="7">Cupriavidus oxalaticus LMG 2235</strain>
        <plasmid evidence="9">co2235_mp</plasmid>
    </source>
</reference>
<name>A0A375GF10_9BURK</name>
<dbReference type="Proteomes" id="UP000623307">
    <property type="component" value="Chromosome 1"/>
</dbReference>
<dbReference type="Pfam" id="PF00355">
    <property type="entry name" value="Rieske"/>
    <property type="match status" value="1"/>
</dbReference>
<dbReference type="SUPFAM" id="SSF50022">
    <property type="entry name" value="ISP domain"/>
    <property type="match status" value="1"/>
</dbReference>
<dbReference type="OrthoDB" id="9794779at2"/>
<evidence type="ECO:0000313" key="7">
    <source>
        <dbReference type="EMBL" id="SPC05203.1"/>
    </source>
</evidence>
<dbReference type="EMBL" id="OGUS01000132">
    <property type="protein sequence ID" value="SPC17970.1"/>
    <property type="molecule type" value="Genomic_DNA"/>
</dbReference>